<dbReference type="InterPro" id="IPR036390">
    <property type="entry name" value="WH_DNA-bd_sf"/>
</dbReference>
<evidence type="ECO:0000313" key="7">
    <source>
        <dbReference type="Proteomes" id="UP000094580"/>
    </source>
</evidence>
<dbReference type="InterPro" id="IPR036388">
    <property type="entry name" value="WH-like_DNA-bd_sf"/>
</dbReference>
<feature type="domain" description="HTH lysR-type" evidence="5">
    <location>
        <begin position="1"/>
        <end position="58"/>
    </location>
</feature>
<keyword evidence="4" id="KW-0804">Transcription</keyword>
<dbReference type="CDD" id="cd05466">
    <property type="entry name" value="PBP2_LTTR_substrate"/>
    <property type="match status" value="1"/>
</dbReference>
<dbReference type="PRINTS" id="PR00039">
    <property type="entry name" value="HTHLYSR"/>
</dbReference>
<evidence type="ECO:0000259" key="5">
    <source>
        <dbReference type="PROSITE" id="PS50931"/>
    </source>
</evidence>
<protein>
    <recommendedName>
        <fullName evidence="5">HTH lysR-type domain-containing protein</fullName>
    </recommendedName>
</protein>
<dbReference type="Gene3D" id="1.10.10.10">
    <property type="entry name" value="Winged helix-like DNA-binding domain superfamily/Winged helix DNA-binding domain"/>
    <property type="match status" value="1"/>
</dbReference>
<organism evidence="6 7">
    <name type="scientific">Gottfriedia luciferensis</name>
    <dbReference type="NCBI Taxonomy" id="178774"/>
    <lineage>
        <taxon>Bacteria</taxon>
        <taxon>Bacillati</taxon>
        <taxon>Bacillota</taxon>
        <taxon>Bacilli</taxon>
        <taxon>Bacillales</taxon>
        <taxon>Bacillaceae</taxon>
        <taxon>Gottfriedia</taxon>
    </lineage>
</organism>
<dbReference type="Pfam" id="PF03466">
    <property type="entry name" value="LysR_substrate"/>
    <property type="match status" value="1"/>
</dbReference>
<gene>
    <name evidence="6" type="ORF">BED47_20880</name>
</gene>
<dbReference type="Gene3D" id="3.40.190.290">
    <property type="match status" value="1"/>
</dbReference>
<dbReference type="EMBL" id="MDKC01000010">
    <property type="protein sequence ID" value="ODG92242.1"/>
    <property type="molecule type" value="Genomic_DNA"/>
</dbReference>
<evidence type="ECO:0000313" key="6">
    <source>
        <dbReference type="EMBL" id="ODG92242.1"/>
    </source>
</evidence>
<proteinExistence type="inferred from homology"/>
<comment type="similarity">
    <text evidence="1">Belongs to the LysR transcriptional regulatory family.</text>
</comment>
<comment type="caution">
    <text evidence="6">The sequence shown here is derived from an EMBL/GenBank/DDBJ whole genome shotgun (WGS) entry which is preliminary data.</text>
</comment>
<dbReference type="PANTHER" id="PTHR30126:SF40">
    <property type="entry name" value="HTH-TYPE TRANSCRIPTIONAL REGULATOR GLTR"/>
    <property type="match status" value="1"/>
</dbReference>
<reference evidence="6 7" key="1">
    <citation type="submission" date="2016-07" db="EMBL/GenBank/DDBJ databases">
        <authorList>
            <person name="Townsley L."/>
            <person name="Shank E.A."/>
        </authorList>
    </citation>
    <scope>NUCLEOTIDE SEQUENCE [LARGE SCALE GENOMIC DNA]</scope>
    <source>
        <strain evidence="6 7">CH01</strain>
    </source>
</reference>
<dbReference type="Pfam" id="PF00126">
    <property type="entry name" value="HTH_1"/>
    <property type="match status" value="1"/>
</dbReference>
<keyword evidence="3" id="KW-0238">DNA-binding</keyword>
<dbReference type="SUPFAM" id="SSF53850">
    <property type="entry name" value="Periplasmic binding protein-like II"/>
    <property type="match status" value="1"/>
</dbReference>
<evidence type="ECO:0000256" key="2">
    <source>
        <dbReference type="ARBA" id="ARBA00023015"/>
    </source>
</evidence>
<dbReference type="Proteomes" id="UP000094580">
    <property type="component" value="Unassembled WGS sequence"/>
</dbReference>
<dbReference type="PANTHER" id="PTHR30126">
    <property type="entry name" value="HTH-TYPE TRANSCRIPTIONAL REGULATOR"/>
    <property type="match status" value="1"/>
</dbReference>
<evidence type="ECO:0000256" key="4">
    <source>
        <dbReference type="ARBA" id="ARBA00023163"/>
    </source>
</evidence>
<keyword evidence="7" id="KW-1185">Reference proteome</keyword>
<evidence type="ECO:0000256" key="3">
    <source>
        <dbReference type="ARBA" id="ARBA00023125"/>
    </source>
</evidence>
<dbReference type="InterPro" id="IPR005119">
    <property type="entry name" value="LysR_subst-bd"/>
</dbReference>
<sequence>MHLQKLEFLVEVAKTGSISSAAENLHVSHSGVSQAITKVEEELGIKIFNRSRFGVILTKEGMNIINKTREILLKYEELKEEARRSKEQNISDFSVSTIPAFINHFLAPLIKFRKKNENMTIEVVENSTIRTIESVFKNEHDIGVVCLYGELFNHSDQLISEIILKGKMKVFVSKNSPFAVSKKITPEELLFEKFILYNGDCMKWFTSKLQQKYGDMNILFSSNHSDAIARAVLSGAAISFAPDFVLRNNPYVLEGEIVEIDLINYDQLDVSLGLIRSKNKSFSQLEKQFIKFIKSEMTSYVG</sequence>
<keyword evidence="2" id="KW-0805">Transcription regulation</keyword>
<dbReference type="InterPro" id="IPR000847">
    <property type="entry name" value="LysR_HTH_N"/>
</dbReference>
<dbReference type="RefSeq" id="WP_069033525.1">
    <property type="nucleotide sequence ID" value="NZ_MDKC01000010.1"/>
</dbReference>
<dbReference type="PROSITE" id="PS50931">
    <property type="entry name" value="HTH_LYSR"/>
    <property type="match status" value="1"/>
</dbReference>
<accession>A0ABX2ZS68</accession>
<name>A0ABX2ZS68_9BACI</name>
<evidence type="ECO:0000256" key="1">
    <source>
        <dbReference type="ARBA" id="ARBA00009437"/>
    </source>
</evidence>
<dbReference type="SUPFAM" id="SSF46785">
    <property type="entry name" value="Winged helix' DNA-binding domain"/>
    <property type="match status" value="1"/>
</dbReference>